<dbReference type="PANTHER" id="PTHR11178">
    <property type="entry name" value="IRON-SULFUR CLUSTER SCAFFOLD PROTEIN NFU-RELATED"/>
    <property type="match status" value="1"/>
</dbReference>
<dbReference type="Gene3D" id="3.30.300.130">
    <property type="entry name" value="Fe-S cluster assembly (FSCA)"/>
    <property type="match status" value="1"/>
</dbReference>
<dbReference type="Gene3D" id="2.102.10.10">
    <property type="entry name" value="Rieske [2Fe-2S] iron-sulphur domain"/>
    <property type="match status" value="1"/>
</dbReference>
<evidence type="ECO:0000259" key="6">
    <source>
        <dbReference type="PROSITE" id="PS51296"/>
    </source>
</evidence>
<dbReference type="InterPro" id="IPR001075">
    <property type="entry name" value="NIF_FeS_clus_asmbl_NifU_C"/>
</dbReference>
<dbReference type="InterPro" id="IPR036922">
    <property type="entry name" value="Rieske_2Fe-2S_sf"/>
</dbReference>
<keyword evidence="1" id="KW-0001">2Fe-2S</keyword>
<dbReference type="GO" id="GO:0051537">
    <property type="term" value="F:2 iron, 2 sulfur cluster binding"/>
    <property type="evidence" value="ECO:0007669"/>
    <property type="project" value="UniProtKB-KW"/>
</dbReference>
<dbReference type="SUPFAM" id="SSF117916">
    <property type="entry name" value="Fe-S cluster assembly (FSCA) domain-like"/>
    <property type="match status" value="1"/>
</dbReference>
<evidence type="ECO:0000256" key="4">
    <source>
        <dbReference type="ARBA" id="ARBA00023014"/>
    </source>
</evidence>
<evidence type="ECO:0000256" key="3">
    <source>
        <dbReference type="ARBA" id="ARBA00023004"/>
    </source>
</evidence>
<dbReference type="SUPFAM" id="SSF50022">
    <property type="entry name" value="ISP domain"/>
    <property type="match status" value="1"/>
</dbReference>
<dbReference type="RefSeq" id="WP_192142134.1">
    <property type="nucleotide sequence ID" value="NZ_JACYXZ010000002.1"/>
</dbReference>
<evidence type="ECO:0000313" key="7">
    <source>
        <dbReference type="EMBL" id="MBD8869441.1"/>
    </source>
</evidence>
<dbReference type="GO" id="GO:0004497">
    <property type="term" value="F:monooxygenase activity"/>
    <property type="evidence" value="ECO:0007669"/>
    <property type="project" value="UniProtKB-ARBA"/>
</dbReference>
<sequence>MEDPAQADRLRATGDRIDVLLEASGSGGVLARQRAEELVRLTADLYGAGIEHILEILHDAGRLDDDVLAALAADDLVASLLLVHGLHPYDVGLRVEQALESVRPYLGSHGGDVELLGITEEGTVRLRLLGSCDGCPSSSVTLKLAVEGAIEAAAPEVTGIEVEEAASTGGQGLIPVDALRSRLDLTTDEGAAPSWEAASGLADLAPGEVRLVEVAGLPVLGCRIGTDLFAYQDGCPRCEASLRGAALARRLGAAVGEAVLRCPACRAHYDVRRAGVSLDEEGGDPLTPVPLLTRDGVISVAVAAPVSA</sequence>
<evidence type="ECO:0000256" key="1">
    <source>
        <dbReference type="ARBA" id="ARBA00022714"/>
    </source>
</evidence>
<protein>
    <submittedName>
        <fullName evidence="7">NifU family protein</fullName>
    </submittedName>
</protein>
<gene>
    <name evidence="7" type="ORF">IE331_07380</name>
</gene>
<keyword evidence="8" id="KW-1185">Reference proteome</keyword>
<dbReference type="GO" id="GO:0016705">
    <property type="term" value="F:oxidoreductase activity, acting on paired donors, with incorporation or reduction of molecular oxygen"/>
    <property type="evidence" value="ECO:0007669"/>
    <property type="project" value="UniProtKB-ARBA"/>
</dbReference>
<dbReference type="PANTHER" id="PTHR11178:SF51">
    <property type="entry name" value="FE_S BIOGENESIS PROTEIN NFUA"/>
    <property type="match status" value="1"/>
</dbReference>
<dbReference type="GO" id="GO:0005506">
    <property type="term" value="F:iron ion binding"/>
    <property type="evidence" value="ECO:0007669"/>
    <property type="project" value="InterPro"/>
</dbReference>
<dbReference type="InterPro" id="IPR034904">
    <property type="entry name" value="FSCA_dom_sf"/>
</dbReference>
<dbReference type="InterPro" id="IPR017941">
    <property type="entry name" value="Rieske_2Fe-2S"/>
</dbReference>
<comment type="function">
    <text evidence="5">May be involved in the formation or repair of [Fe-S] clusters present in iron-sulfur proteins.</text>
</comment>
<dbReference type="Pfam" id="PF01106">
    <property type="entry name" value="NifU"/>
    <property type="match status" value="1"/>
</dbReference>
<comment type="caution">
    <text evidence="7">The sequence shown here is derived from an EMBL/GenBank/DDBJ whole genome shotgun (WGS) entry which is preliminary data.</text>
</comment>
<evidence type="ECO:0000313" key="8">
    <source>
        <dbReference type="Proteomes" id="UP000616839"/>
    </source>
</evidence>
<keyword evidence="2" id="KW-0479">Metal-binding</keyword>
<dbReference type="PROSITE" id="PS51296">
    <property type="entry name" value="RIESKE"/>
    <property type="match status" value="1"/>
</dbReference>
<proteinExistence type="predicted"/>
<dbReference type="GO" id="GO:0016226">
    <property type="term" value="P:iron-sulfur cluster assembly"/>
    <property type="evidence" value="ECO:0007669"/>
    <property type="project" value="InterPro"/>
</dbReference>
<name>A0A927K7Y4_9ACTN</name>
<dbReference type="Proteomes" id="UP000616839">
    <property type="component" value="Unassembled WGS sequence"/>
</dbReference>
<feature type="domain" description="Rieske" evidence="6">
    <location>
        <begin position="196"/>
        <end position="300"/>
    </location>
</feature>
<keyword evidence="4" id="KW-0411">Iron-sulfur</keyword>
<dbReference type="EMBL" id="JACYXZ010000002">
    <property type="protein sequence ID" value="MBD8869441.1"/>
    <property type="molecule type" value="Genomic_DNA"/>
</dbReference>
<accession>A0A927K7Y4</accession>
<dbReference type="AlphaFoldDB" id="A0A927K7Y4"/>
<keyword evidence="3" id="KW-0408">Iron</keyword>
<evidence type="ECO:0000256" key="5">
    <source>
        <dbReference type="ARBA" id="ARBA00049958"/>
    </source>
</evidence>
<evidence type="ECO:0000256" key="2">
    <source>
        <dbReference type="ARBA" id="ARBA00022723"/>
    </source>
</evidence>
<reference evidence="7" key="1">
    <citation type="submission" date="2020-09" db="EMBL/GenBank/DDBJ databases">
        <title>Nocardioides sp. strain MJB4 16S ribosomal RNA gene Genome sequencing and assembly.</title>
        <authorList>
            <person name="Kim I."/>
        </authorList>
    </citation>
    <scope>NUCLEOTIDE SEQUENCE</scope>
    <source>
        <strain evidence="7">MJB4</strain>
    </source>
</reference>
<organism evidence="7 8">
    <name type="scientific">Nocardioides donggukensis</name>
    <dbReference type="NCBI Taxonomy" id="2774019"/>
    <lineage>
        <taxon>Bacteria</taxon>
        <taxon>Bacillati</taxon>
        <taxon>Actinomycetota</taxon>
        <taxon>Actinomycetes</taxon>
        <taxon>Propionibacteriales</taxon>
        <taxon>Nocardioidaceae</taxon>
        <taxon>Nocardioides</taxon>
    </lineage>
</organism>